<keyword evidence="1" id="KW-0472">Membrane</keyword>
<keyword evidence="1" id="KW-1133">Transmembrane helix</keyword>
<evidence type="ECO:0000256" key="1">
    <source>
        <dbReference type="SAM" id="Phobius"/>
    </source>
</evidence>
<evidence type="ECO:0000313" key="2">
    <source>
        <dbReference type="EMBL" id="CAG6744559.1"/>
    </source>
</evidence>
<sequence length="100" mass="11825">MLYVCRKNKMDYTMMERDWRQTYVSQCYADGKINNWIVLKGSQETRDVPGNENLSCFSFLVFFFFFVVLQTEFFFVPSVFLMKTSFLIVLAVCALFNSDC</sequence>
<dbReference type="EMBL" id="HBUF01469677">
    <property type="protein sequence ID" value="CAG6744559.1"/>
    <property type="molecule type" value="Transcribed_RNA"/>
</dbReference>
<organism evidence="2">
    <name type="scientific">Cacopsylla melanoneura</name>
    <dbReference type="NCBI Taxonomy" id="428564"/>
    <lineage>
        <taxon>Eukaryota</taxon>
        <taxon>Metazoa</taxon>
        <taxon>Ecdysozoa</taxon>
        <taxon>Arthropoda</taxon>
        <taxon>Hexapoda</taxon>
        <taxon>Insecta</taxon>
        <taxon>Pterygota</taxon>
        <taxon>Neoptera</taxon>
        <taxon>Paraneoptera</taxon>
        <taxon>Hemiptera</taxon>
        <taxon>Sternorrhyncha</taxon>
        <taxon>Psylloidea</taxon>
        <taxon>Psyllidae</taxon>
        <taxon>Psyllinae</taxon>
        <taxon>Cacopsylla</taxon>
    </lineage>
</organism>
<reference evidence="2" key="1">
    <citation type="submission" date="2021-05" db="EMBL/GenBank/DDBJ databases">
        <authorList>
            <person name="Alioto T."/>
            <person name="Alioto T."/>
            <person name="Gomez Garrido J."/>
        </authorList>
    </citation>
    <scope>NUCLEOTIDE SEQUENCE</scope>
</reference>
<accession>A0A8D8ZBI9</accession>
<feature type="transmembrane region" description="Helical" evidence="1">
    <location>
        <begin position="53"/>
        <end position="69"/>
    </location>
</feature>
<protein>
    <submittedName>
        <fullName evidence="2">Uncharacterized protein</fullName>
    </submittedName>
</protein>
<keyword evidence="1" id="KW-0812">Transmembrane</keyword>
<name>A0A8D8ZBI9_9HEMI</name>
<proteinExistence type="predicted"/>
<dbReference type="AlphaFoldDB" id="A0A8D8ZBI9"/>
<dbReference type="EMBL" id="HBUF01469676">
    <property type="protein sequence ID" value="CAG6744558.1"/>
    <property type="molecule type" value="Transcribed_RNA"/>
</dbReference>
<feature type="transmembrane region" description="Helical" evidence="1">
    <location>
        <begin position="75"/>
        <end position="96"/>
    </location>
</feature>